<evidence type="ECO:0000313" key="3">
    <source>
        <dbReference type="Proteomes" id="UP000183015"/>
    </source>
</evidence>
<feature type="compositionally biased region" description="Basic and acidic residues" evidence="1">
    <location>
        <begin position="13"/>
        <end position="26"/>
    </location>
</feature>
<dbReference type="EMBL" id="FOAZ01000059">
    <property type="protein sequence ID" value="SEM78850.1"/>
    <property type="molecule type" value="Genomic_DNA"/>
</dbReference>
<protein>
    <submittedName>
        <fullName evidence="2">Uncharacterized protein</fullName>
    </submittedName>
</protein>
<sequence length="32" mass="3555">QDPGALADEIDQILRHGYRDDHHPDGQDIDAA</sequence>
<feature type="region of interest" description="Disordered" evidence="1">
    <location>
        <begin position="13"/>
        <end position="32"/>
    </location>
</feature>
<proteinExistence type="predicted"/>
<feature type="non-terminal residue" evidence="2">
    <location>
        <position position="1"/>
    </location>
</feature>
<keyword evidence="3" id="KW-1185">Reference proteome</keyword>
<organism evidence="2 3">
    <name type="scientific">Streptacidiphilus jiangxiensis</name>
    <dbReference type="NCBI Taxonomy" id="235985"/>
    <lineage>
        <taxon>Bacteria</taxon>
        <taxon>Bacillati</taxon>
        <taxon>Actinomycetota</taxon>
        <taxon>Actinomycetes</taxon>
        <taxon>Kitasatosporales</taxon>
        <taxon>Streptomycetaceae</taxon>
        <taxon>Streptacidiphilus</taxon>
    </lineage>
</organism>
<accession>A0A1H8B7C8</accession>
<evidence type="ECO:0000313" key="2">
    <source>
        <dbReference type="EMBL" id="SEM78850.1"/>
    </source>
</evidence>
<dbReference type="AlphaFoldDB" id="A0A1H8B7C8"/>
<evidence type="ECO:0000256" key="1">
    <source>
        <dbReference type="SAM" id="MobiDB-lite"/>
    </source>
</evidence>
<dbReference type="Proteomes" id="UP000183015">
    <property type="component" value="Unassembled WGS sequence"/>
</dbReference>
<gene>
    <name evidence="2" type="ORF">SAMN05414137_1591</name>
</gene>
<reference evidence="3" key="1">
    <citation type="submission" date="2016-10" db="EMBL/GenBank/DDBJ databases">
        <authorList>
            <person name="Varghese N."/>
        </authorList>
    </citation>
    <scope>NUCLEOTIDE SEQUENCE [LARGE SCALE GENOMIC DNA]</scope>
    <source>
        <strain evidence="3">DSM 45096 / BCRC 16803 / CGMCC 4.1857 / CIP 109030 / JCM 12277 / KCTC 19219 / NBRC 100920 / 33214</strain>
    </source>
</reference>
<name>A0A1H8B7C8_STRJI</name>